<dbReference type="AlphaFoldDB" id="A6WG91"/>
<dbReference type="InterPro" id="IPR036390">
    <property type="entry name" value="WH_DNA-bd_sf"/>
</dbReference>
<dbReference type="Proteomes" id="UP000001116">
    <property type="component" value="Chromosome"/>
</dbReference>
<dbReference type="SUPFAM" id="SSF46785">
    <property type="entry name" value="Winged helix' DNA-binding domain"/>
    <property type="match status" value="1"/>
</dbReference>
<sequence length="124" mass="13521">MHNTAAWRSSERCPPDRFPMPCPPRGVATIAQLLDEVLPQTPITTVAQLVRLTGRSPQAVKEAVDRLHRAGVLVQTTAGRRNRAFEVDGLVELIAGFERSLASPVGDTAVESPVRPVPRRSPDH</sequence>
<protein>
    <submittedName>
        <fullName evidence="2">Uncharacterized protein</fullName>
    </submittedName>
</protein>
<dbReference type="eggNOG" id="COG3177">
    <property type="taxonomic scope" value="Bacteria"/>
</dbReference>
<dbReference type="HOGENOM" id="CLU_2000841_0_0_11"/>
<evidence type="ECO:0000256" key="1">
    <source>
        <dbReference type="SAM" id="MobiDB-lite"/>
    </source>
</evidence>
<name>A6WG91_KINRD</name>
<reference evidence="3" key="1">
    <citation type="journal article" date="2008" name="PLoS ONE">
        <title>Survival in nuclear waste, extreme resistance, and potential applications gleaned from the genome sequence of Kineococcus radiotolerans SRS30216.</title>
        <authorList>
            <person name="Bagwell C.E."/>
            <person name="Bhat S."/>
            <person name="Hawkins G.M."/>
            <person name="Smith B.W."/>
            <person name="Biswas T."/>
            <person name="Hoover T.R."/>
            <person name="Saunders E."/>
            <person name="Han C.S."/>
            <person name="Tsodikov O.V."/>
            <person name="Shimkets L.J."/>
        </authorList>
    </citation>
    <scope>NUCLEOTIDE SEQUENCE [LARGE SCALE GENOMIC DNA]</scope>
    <source>
        <strain evidence="3">ATCC BAA-149 / DSM 14245 / SRS30216</strain>
    </source>
</reference>
<keyword evidence="3" id="KW-1185">Reference proteome</keyword>
<feature type="region of interest" description="Disordered" evidence="1">
    <location>
        <begin position="105"/>
        <end position="124"/>
    </location>
</feature>
<evidence type="ECO:0000313" key="2">
    <source>
        <dbReference type="EMBL" id="ABS05830.1"/>
    </source>
</evidence>
<proteinExistence type="predicted"/>
<gene>
    <name evidence="2" type="ordered locus">Krad_4367</name>
</gene>
<dbReference type="Gene3D" id="1.10.10.10">
    <property type="entry name" value="Winged helix-like DNA-binding domain superfamily/Winged helix DNA-binding domain"/>
    <property type="match status" value="1"/>
</dbReference>
<accession>A6WG91</accession>
<organism evidence="2 3">
    <name type="scientific">Kineococcus radiotolerans (strain ATCC BAA-149 / DSM 14245 / SRS30216)</name>
    <dbReference type="NCBI Taxonomy" id="266940"/>
    <lineage>
        <taxon>Bacteria</taxon>
        <taxon>Bacillati</taxon>
        <taxon>Actinomycetota</taxon>
        <taxon>Actinomycetes</taxon>
        <taxon>Kineosporiales</taxon>
        <taxon>Kineosporiaceae</taxon>
        <taxon>Kineococcus</taxon>
    </lineage>
</organism>
<dbReference type="STRING" id="266940.Krad_4367"/>
<dbReference type="InterPro" id="IPR036388">
    <property type="entry name" value="WH-like_DNA-bd_sf"/>
</dbReference>
<evidence type="ECO:0000313" key="3">
    <source>
        <dbReference type="Proteomes" id="UP000001116"/>
    </source>
</evidence>
<dbReference type="KEGG" id="kra:Krad_4367"/>
<dbReference type="EMBL" id="CP000750">
    <property type="protein sequence ID" value="ABS05830.1"/>
    <property type="molecule type" value="Genomic_DNA"/>
</dbReference>